<feature type="region of interest" description="Disordered" evidence="1">
    <location>
        <begin position="1"/>
        <end position="22"/>
    </location>
</feature>
<proteinExistence type="predicted"/>
<keyword evidence="3" id="KW-1185">Reference proteome</keyword>
<dbReference type="AlphaFoldDB" id="A0A9P1N5I7"/>
<evidence type="ECO:0000313" key="2">
    <source>
        <dbReference type="EMBL" id="CAI5448602.1"/>
    </source>
</evidence>
<organism evidence="2 3">
    <name type="scientific">Caenorhabditis angaria</name>
    <dbReference type="NCBI Taxonomy" id="860376"/>
    <lineage>
        <taxon>Eukaryota</taxon>
        <taxon>Metazoa</taxon>
        <taxon>Ecdysozoa</taxon>
        <taxon>Nematoda</taxon>
        <taxon>Chromadorea</taxon>
        <taxon>Rhabditida</taxon>
        <taxon>Rhabditina</taxon>
        <taxon>Rhabditomorpha</taxon>
        <taxon>Rhabditoidea</taxon>
        <taxon>Rhabditidae</taxon>
        <taxon>Peloderinae</taxon>
        <taxon>Caenorhabditis</taxon>
    </lineage>
</organism>
<dbReference type="PANTHER" id="PTHR31128">
    <property type="entry name" value="PROTEIN CBR-CLEC-135-RELATED"/>
    <property type="match status" value="1"/>
</dbReference>
<comment type="caution">
    <text evidence="2">The sequence shown here is derived from an EMBL/GenBank/DDBJ whole genome shotgun (WGS) entry which is preliminary data.</text>
</comment>
<name>A0A9P1N5I7_9PELO</name>
<accession>A0A9P1N5I7</accession>
<sequence length="190" mass="22023">MRSSGSSKRSKLGNPSSNYKPRVYLAHDNTNWSVPSEKSPDTTLIYSAESISASNESPNPADQILEQHYHGVLNKKQAAQKTKLDDFILYYRVAKVAPTNQVPLSIPLFICHRNSDNQVFNFRVQQILTENNSLWWTVIINKQQTQLFRKLTDLVRFYRTYRYTHPETGKSEVFPLWKDRKNVFDNLGTP</sequence>
<dbReference type="Proteomes" id="UP001152747">
    <property type="component" value="Unassembled WGS sequence"/>
</dbReference>
<dbReference type="OrthoDB" id="5868621at2759"/>
<reference evidence="2" key="1">
    <citation type="submission" date="2022-11" db="EMBL/GenBank/DDBJ databases">
        <authorList>
            <person name="Kikuchi T."/>
        </authorList>
    </citation>
    <scope>NUCLEOTIDE SEQUENCE</scope>
    <source>
        <strain evidence="2">PS1010</strain>
    </source>
</reference>
<evidence type="ECO:0000256" key="1">
    <source>
        <dbReference type="SAM" id="MobiDB-lite"/>
    </source>
</evidence>
<evidence type="ECO:0000313" key="3">
    <source>
        <dbReference type="Proteomes" id="UP001152747"/>
    </source>
</evidence>
<dbReference type="EMBL" id="CANHGI010000004">
    <property type="protein sequence ID" value="CAI5448602.1"/>
    <property type="molecule type" value="Genomic_DNA"/>
</dbReference>
<protein>
    <submittedName>
        <fullName evidence="2">Uncharacterized protein</fullName>
    </submittedName>
</protein>
<dbReference type="PANTHER" id="PTHR31128:SF6">
    <property type="entry name" value="SH2 DOMAIN-CONTAINING PROTEIN"/>
    <property type="match status" value="1"/>
</dbReference>
<gene>
    <name evidence="2" type="ORF">CAMP_LOCUS11239</name>
</gene>